<dbReference type="AlphaFoldDB" id="A0A3E1Y6Y7"/>
<dbReference type="Proteomes" id="UP000260644">
    <property type="component" value="Unassembled WGS sequence"/>
</dbReference>
<dbReference type="RefSeq" id="WP_116977420.1">
    <property type="nucleotide sequence ID" value="NZ_QPMM01000010.1"/>
</dbReference>
<protein>
    <recommendedName>
        <fullName evidence="4">O-Glycosyl hydrolase</fullName>
    </recommendedName>
</protein>
<dbReference type="EMBL" id="QPMM01000010">
    <property type="protein sequence ID" value="RFS20702.1"/>
    <property type="molecule type" value="Genomic_DNA"/>
</dbReference>
<dbReference type="InterPro" id="IPR017853">
    <property type="entry name" value="GH"/>
</dbReference>
<sequence length="629" mass="69675">MLTRRKYLYFLFFIATLHLQQYAFAQAELAPWGNITGVRIEGQLFPFETKLTLMQKDGSRISTGKELQRPIYKRMDDFQEVTTELKGINIVERLKSDNRGTNTVSITAIAKSALKADGLFWAIKIPDNATVNINGKLVSDLETFFSTIPVRQISYKTNQQEAIINFENGAVLHAGKHELLISIHTGDFEGNDSVSSRFTFGVTGKVDTSPVELNVSQASKGNVFDGFGGNFRLQNSKTDPQVIQYCLENMRVAWGRVEMPWRFWQPAITDQPLRKTKEELHPSVKAAMEMAQTLHEKGMPIVLSAWSAPAWAVIGEPKFSPGPDGVWGNPLNNEHTSEIYKSIADYVEYLKKEYNVTVDYFSFNESDLGINIRQTAAEHAALIKGLGAYFEKRGLKTKLLLGDNSDATTYSFINAAINDPATHPYIGAVSFHSWRGWEQSTLEKWAAAAKKISKPLIVGEGSIDAQAWGYPAIFEEPTYALEEINLYIRLLNICKPASILQWQLTADYSPLAGGGVFGDQRPLQPTQRFWNLKQLASTPAGLRALAATSSKSAVTIAALANENKVVVHLVNNGATRKAVLKGLPANTKSLKVLVTSQGKHMEELTSIPVRNGKVELSLAARTFTTLISP</sequence>
<proteinExistence type="predicted"/>
<name>A0A3E1Y6Y7_9BACT</name>
<keyword evidence="1" id="KW-0732">Signal</keyword>
<evidence type="ECO:0000313" key="3">
    <source>
        <dbReference type="Proteomes" id="UP000260644"/>
    </source>
</evidence>
<dbReference type="SUPFAM" id="SSF51445">
    <property type="entry name" value="(Trans)glycosidases"/>
    <property type="match status" value="1"/>
</dbReference>
<organism evidence="2 3">
    <name type="scientific">Chitinophaga silvatica</name>
    <dbReference type="NCBI Taxonomy" id="2282649"/>
    <lineage>
        <taxon>Bacteria</taxon>
        <taxon>Pseudomonadati</taxon>
        <taxon>Bacteroidota</taxon>
        <taxon>Chitinophagia</taxon>
        <taxon>Chitinophagales</taxon>
        <taxon>Chitinophagaceae</taxon>
        <taxon>Chitinophaga</taxon>
    </lineage>
</organism>
<gene>
    <name evidence="2" type="ORF">DVR12_19280</name>
</gene>
<evidence type="ECO:0000256" key="1">
    <source>
        <dbReference type="SAM" id="SignalP"/>
    </source>
</evidence>
<accession>A0A3E1Y6Y7</accession>
<feature type="signal peptide" evidence="1">
    <location>
        <begin position="1"/>
        <end position="25"/>
    </location>
</feature>
<keyword evidence="3" id="KW-1185">Reference proteome</keyword>
<reference evidence="2 3" key="1">
    <citation type="submission" date="2018-07" db="EMBL/GenBank/DDBJ databases">
        <title>Chitinophaga K2CV101002-2 sp. nov., isolated from a monsoon evergreen broad-leaved forest soil.</title>
        <authorList>
            <person name="Lv Y."/>
        </authorList>
    </citation>
    <scope>NUCLEOTIDE SEQUENCE [LARGE SCALE GENOMIC DNA]</scope>
    <source>
        <strain evidence="2 3">GDMCC 1.1288</strain>
    </source>
</reference>
<evidence type="ECO:0008006" key="4">
    <source>
        <dbReference type="Google" id="ProtNLM"/>
    </source>
</evidence>
<dbReference type="InterPro" id="IPR013780">
    <property type="entry name" value="Glyco_hydro_b"/>
</dbReference>
<evidence type="ECO:0000313" key="2">
    <source>
        <dbReference type="EMBL" id="RFS20702.1"/>
    </source>
</evidence>
<dbReference type="Gene3D" id="3.20.20.80">
    <property type="entry name" value="Glycosidases"/>
    <property type="match status" value="1"/>
</dbReference>
<comment type="caution">
    <text evidence="2">The sequence shown here is derived from an EMBL/GenBank/DDBJ whole genome shotgun (WGS) entry which is preliminary data.</text>
</comment>
<feature type="chain" id="PRO_5017565103" description="O-Glycosyl hydrolase" evidence="1">
    <location>
        <begin position="26"/>
        <end position="629"/>
    </location>
</feature>
<dbReference type="OrthoDB" id="1395472at2"/>
<dbReference type="Gene3D" id="2.60.40.1180">
    <property type="entry name" value="Golgi alpha-mannosidase II"/>
    <property type="match status" value="1"/>
</dbReference>